<evidence type="ECO:0000313" key="1">
    <source>
        <dbReference type="EMBL" id="KIJ96307.1"/>
    </source>
</evidence>
<reference evidence="2" key="2">
    <citation type="submission" date="2015-01" db="EMBL/GenBank/DDBJ databases">
        <title>Evolutionary Origins and Diversification of the Mycorrhizal Mutualists.</title>
        <authorList>
            <consortium name="DOE Joint Genome Institute"/>
            <consortium name="Mycorrhizal Genomics Consortium"/>
            <person name="Kohler A."/>
            <person name="Kuo A."/>
            <person name="Nagy L.G."/>
            <person name="Floudas D."/>
            <person name="Copeland A."/>
            <person name="Barry K.W."/>
            <person name="Cichocki N."/>
            <person name="Veneault-Fourrey C."/>
            <person name="LaButti K."/>
            <person name="Lindquist E.A."/>
            <person name="Lipzen A."/>
            <person name="Lundell T."/>
            <person name="Morin E."/>
            <person name="Murat C."/>
            <person name="Riley R."/>
            <person name="Ohm R."/>
            <person name="Sun H."/>
            <person name="Tunlid A."/>
            <person name="Henrissat B."/>
            <person name="Grigoriev I.V."/>
            <person name="Hibbett D.S."/>
            <person name="Martin F."/>
        </authorList>
    </citation>
    <scope>NUCLEOTIDE SEQUENCE [LARGE SCALE GENOMIC DNA]</scope>
    <source>
        <strain evidence="2">LaAM-08-1</strain>
    </source>
</reference>
<accession>A0A0C9XJA2</accession>
<dbReference type="HOGENOM" id="CLU_3147199_0_0_1"/>
<evidence type="ECO:0000313" key="2">
    <source>
        <dbReference type="Proteomes" id="UP000054477"/>
    </source>
</evidence>
<name>A0A0C9XJA2_9AGAR</name>
<protein>
    <submittedName>
        <fullName evidence="1">Unplaced genomic scaffold K443scaffold_190, whole genome shotgun sequence</fullName>
    </submittedName>
</protein>
<sequence>AVHWSIETPVPVCCSQLCCGPGFLWSSLRLTKTHSTSDALDSLRRIESS</sequence>
<dbReference type="Proteomes" id="UP000054477">
    <property type="component" value="Unassembled WGS sequence"/>
</dbReference>
<dbReference type="AlphaFoldDB" id="A0A0C9XJA2"/>
<gene>
    <name evidence="1" type="ORF">K443DRAFT_107443</name>
</gene>
<feature type="non-terminal residue" evidence="1">
    <location>
        <position position="1"/>
    </location>
</feature>
<proteinExistence type="predicted"/>
<dbReference type="EMBL" id="KN838725">
    <property type="protein sequence ID" value="KIJ96307.1"/>
    <property type="molecule type" value="Genomic_DNA"/>
</dbReference>
<reference evidence="1 2" key="1">
    <citation type="submission" date="2014-04" db="EMBL/GenBank/DDBJ databases">
        <authorList>
            <consortium name="DOE Joint Genome Institute"/>
            <person name="Kuo A."/>
            <person name="Kohler A."/>
            <person name="Nagy L.G."/>
            <person name="Floudas D."/>
            <person name="Copeland A."/>
            <person name="Barry K.W."/>
            <person name="Cichocki N."/>
            <person name="Veneault-Fourrey C."/>
            <person name="LaButti K."/>
            <person name="Lindquist E.A."/>
            <person name="Lipzen A."/>
            <person name="Lundell T."/>
            <person name="Morin E."/>
            <person name="Murat C."/>
            <person name="Sun H."/>
            <person name="Tunlid A."/>
            <person name="Henrissat B."/>
            <person name="Grigoriev I.V."/>
            <person name="Hibbett D.S."/>
            <person name="Martin F."/>
            <person name="Nordberg H.P."/>
            <person name="Cantor M.N."/>
            <person name="Hua S.X."/>
        </authorList>
    </citation>
    <scope>NUCLEOTIDE SEQUENCE [LARGE SCALE GENOMIC DNA]</scope>
    <source>
        <strain evidence="1 2">LaAM-08-1</strain>
    </source>
</reference>
<keyword evidence="2" id="KW-1185">Reference proteome</keyword>
<organism evidence="1 2">
    <name type="scientific">Laccaria amethystina LaAM-08-1</name>
    <dbReference type="NCBI Taxonomy" id="1095629"/>
    <lineage>
        <taxon>Eukaryota</taxon>
        <taxon>Fungi</taxon>
        <taxon>Dikarya</taxon>
        <taxon>Basidiomycota</taxon>
        <taxon>Agaricomycotina</taxon>
        <taxon>Agaricomycetes</taxon>
        <taxon>Agaricomycetidae</taxon>
        <taxon>Agaricales</taxon>
        <taxon>Agaricineae</taxon>
        <taxon>Hydnangiaceae</taxon>
        <taxon>Laccaria</taxon>
    </lineage>
</organism>